<gene>
    <name evidence="2" type="ORF">FGO68_gene10544</name>
</gene>
<reference evidence="2" key="1">
    <citation type="submission" date="2019-06" db="EMBL/GenBank/DDBJ databases">
        <authorList>
            <person name="Zheng W."/>
        </authorList>
    </citation>
    <scope>NUCLEOTIDE SEQUENCE</scope>
    <source>
        <strain evidence="2">QDHG01</strain>
    </source>
</reference>
<dbReference type="AlphaFoldDB" id="A0A8J8NLK4"/>
<keyword evidence="1" id="KW-0175">Coiled coil</keyword>
<feature type="coiled-coil region" evidence="1">
    <location>
        <begin position="250"/>
        <end position="277"/>
    </location>
</feature>
<sequence length="288" mass="33344">MLKIREKTEKRYSINGALLTILQNRLATSDIESNVLLFGSESEQTTLKADDKQESFKFISNIINMSEAVIMDRDRVFTEIDSHLTQHIQASDNSIEALIGSFSQQKFLGYCCLQQNRASLELDQKEKDRCAFLMEALGLSRIFFGIFTLTYLDQHNARPEPGQNYDTNHIVKFHFKMFEIERGPKNLSLFPIRLEILNLVSTQALSNHVPMSQYAFVNDGIVQQMDEIGNQIKQEINAIIAKRETFFQELRQNEKKREAMMRENAQIREQIQQVMREMMQVQHGAVGQ</sequence>
<dbReference type="Proteomes" id="UP000785679">
    <property type="component" value="Unassembled WGS sequence"/>
</dbReference>
<evidence type="ECO:0000256" key="1">
    <source>
        <dbReference type="SAM" id="Coils"/>
    </source>
</evidence>
<comment type="caution">
    <text evidence="2">The sequence shown here is derived from an EMBL/GenBank/DDBJ whole genome shotgun (WGS) entry which is preliminary data.</text>
</comment>
<protein>
    <submittedName>
        <fullName evidence="2">Uncharacterized protein</fullName>
    </submittedName>
</protein>
<evidence type="ECO:0000313" key="3">
    <source>
        <dbReference type="Proteomes" id="UP000785679"/>
    </source>
</evidence>
<organism evidence="2 3">
    <name type="scientific">Halteria grandinella</name>
    <dbReference type="NCBI Taxonomy" id="5974"/>
    <lineage>
        <taxon>Eukaryota</taxon>
        <taxon>Sar</taxon>
        <taxon>Alveolata</taxon>
        <taxon>Ciliophora</taxon>
        <taxon>Intramacronucleata</taxon>
        <taxon>Spirotrichea</taxon>
        <taxon>Stichotrichia</taxon>
        <taxon>Sporadotrichida</taxon>
        <taxon>Halteriidae</taxon>
        <taxon>Halteria</taxon>
    </lineage>
</organism>
<evidence type="ECO:0000313" key="2">
    <source>
        <dbReference type="EMBL" id="TNV76391.1"/>
    </source>
</evidence>
<name>A0A8J8NLK4_HALGN</name>
<dbReference type="EMBL" id="RRYP01013676">
    <property type="protein sequence ID" value="TNV76391.1"/>
    <property type="molecule type" value="Genomic_DNA"/>
</dbReference>
<keyword evidence="3" id="KW-1185">Reference proteome</keyword>
<accession>A0A8J8NLK4</accession>
<proteinExistence type="predicted"/>